<organism evidence="2 3">
    <name type="scientific">Companilactobacillus nantensis DSM 16982</name>
    <dbReference type="NCBI Taxonomy" id="1423774"/>
    <lineage>
        <taxon>Bacteria</taxon>
        <taxon>Bacillati</taxon>
        <taxon>Bacillota</taxon>
        <taxon>Bacilli</taxon>
        <taxon>Lactobacillales</taxon>
        <taxon>Lactobacillaceae</taxon>
        <taxon>Companilactobacillus</taxon>
    </lineage>
</organism>
<dbReference type="GO" id="GO:0016787">
    <property type="term" value="F:hydrolase activity"/>
    <property type="evidence" value="ECO:0007669"/>
    <property type="project" value="InterPro"/>
</dbReference>
<dbReference type="SUPFAM" id="SSF56300">
    <property type="entry name" value="Metallo-dependent phosphatases"/>
    <property type="match status" value="1"/>
</dbReference>
<dbReference type="EMBL" id="AZFV01000010">
    <property type="protein sequence ID" value="KRM17344.1"/>
    <property type="molecule type" value="Genomic_DNA"/>
</dbReference>
<gene>
    <name evidence="2" type="ORF">FD31_GL000232</name>
</gene>
<accession>A0A0R1WHM3</accession>
<dbReference type="STRING" id="1423774.FD31_GL000232"/>
<evidence type="ECO:0000313" key="2">
    <source>
        <dbReference type="EMBL" id="KRM17344.1"/>
    </source>
</evidence>
<dbReference type="Gene3D" id="3.60.21.10">
    <property type="match status" value="1"/>
</dbReference>
<dbReference type="InterPro" id="IPR029052">
    <property type="entry name" value="Metallo-depent_PP-like"/>
</dbReference>
<dbReference type="InterPro" id="IPR004843">
    <property type="entry name" value="Calcineurin-like_PHP"/>
</dbReference>
<feature type="domain" description="Calcineurin-like phosphoesterase" evidence="1">
    <location>
        <begin position="68"/>
        <end position="274"/>
    </location>
</feature>
<dbReference type="Proteomes" id="UP000051302">
    <property type="component" value="Unassembled WGS sequence"/>
</dbReference>
<keyword evidence="3" id="KW-1185">Reference proteome</keyword>
<comment type="caution">
    <text evidence="2">The sequence shown here is derived from an EMBL/GenBank/DDBJ whole genome shotgun (WGS) entry which is preliminary data.</text>
</comment>
<evidence type="ECO:0000259" key="1">
    <source>
        <dbReference type="Pfam" id="PF00149"/>
    </source>
</evidence>
<protein>
    <submittedName>
        <fullName evidence="2">5-nucleotidase 2,3-cyclic phosphodiesterase related esterase</fullName>
    </submittedName>
</protein>
<name>A0A0R1WHM3_9LACO</name>
<reference evidence="2 3" key="1">
    <citation type="journal article" date="2015" name="Genome Announc.">
        <title>Expanding the biotechnology potential of lactobacilli through comparative genomics of 213 strains and associated genera.</title>
        <authorList>
            <person name="Sun Z."/>
            <person name="Harris H.M."/>
            <person name="McCann A."/>
            <person name="Guo C."/>
            <person name="Argimon S."/>
            <person name="Zhang W."/>
            <person name="Yang X."/>
            <person name="Jeffery I.B."/>
            <person name="Cooney J.C."/>
            <person name="Kagawa T.F."/>
            <person name="Liu W."/>
            <person name="Song Y."/>
            <person name="Salvetti E."/>
            <person name="Wrobel A."/>
            <person name="Rasinkangas P."/>
            <person name="Parkhill J."/>
            <person name="Rea M.C."/>
            <person name="O'Sullivan O."/>
            <person name="Ritari J."/>
            <person name="Douillard F.P."/>
            <person name="Paul Ross R."/>
            <person name="Yang R."/>
            <person name="Briner A.E."/>
            <person name="Felis G.E."/>
            <person name="de Vos W.M."/>
            <person name="Barrangou R."/>
            <person name="Klaenhammer T.R."/>
            <person name="Caufield P.W."/>
            <person name="Cui Y."/>
            <person name="Zhang H."/>
            <person name="O'Toole P.W."/>
        </authorList>
    </citation>
    <scope>NUCLEOTIDE SEQUENCE [LARGE SCALE GENOMIC DNA]</scope>
    <source>
        <strain evidence="2 3">DSM 16982</strain>
    </source>
</reference>
<dbReference type="Pfam" id="PF00149">
    <property type="entry name" value="Metallophos"/>
    <property type="match status" value="1"/>
</dbReference>
<evidence type="ECO:0000313" key="3">
    <source>
        <dbReference type="Proteomes" id="UP000051302"/>
    </source>
</evidence>
<sequence length="399" mass="45515">MVWILGENGKLKIKNIARSVLSPRPSEFISTQTDNFLRRLKPRLFVVDYIEGVYKNNVLPHVNDDTVTISVLTDTHAKAVVSASYYGINGMRHIIEANKVSDDVGVDLNVHLGDLMDGSDKPEISRGILRFAVENYQASKAPFFIIEGNHDENDKYDEHRFFKTASFHRDDYDSLVTKYDYEQPEILRLNPVSRVGWYDKGDIRVIFIDTSDIPYILSNGSKKYDFKKVRGVREQQLEDLTTVLERTVDKHVVVMGHANIVSPSGRSALNFNGDLVQQLLVAFNNKASGQLKNELTGDFGVNIRYDFSSTGISKVTTYLCGHMHYEKNYKVSEINHIILNCSALMGKKHGLTTDYNKKWDRRYNEISELAGYFINIDPNKLRLQIFGYGAATRYVSFEI</sequence>
<dbReference type="AlphaFoldDB" id="A0A0R1WHM3"/>
<dbReference type="PATRIC" id="fig|1423774.3.peg.237"/>
<proteinExistence type="predicted"/>